<evidence type="ECO:0000259" key="1">
    <source>
        <dbReference type="SMART" id="SM00471"/>
    </source>
</evidence>
<dbReference type="Pfam" id="PF01966">
    <property type="entry name" value="HD"/>
    <property type="match status" value="1"/>
</dbReference>
<protein>
    <submittedName>
        <fullName evidence="2">Hdig domain protein</fullName>
    </submittedName>
</protein>
<dbReference type="PATRIC" id="fig|1618417.4.peg.677"/>
<sequence>MNREQAYNLMTEMIKNPNLRKHGVAVEAIMRALCKYLKERVRVHPGGGSKVTAGPHPRGDAKVDEFDEEEWAIVGLLHDADYELIEKDPTRHTLVTEEKLREKGVNNERMISAIKAHHDGIKEGRDNLLESSVYAADELSGLITACALVQPDKKLAPVSVESVMKKFKQANFAAGARRDQILACEKELEIPLREFVKIALDAMKGISSELGL</sequence>
<dbReference type="AlphaFoldDB" id="A0A0G0FNN8"/>
<feature type="domain" description="HD/PDEase" evidence="1">
    <location>
        <begin position="15"/>
        <end position="151"/>
    </location>
</feature>
<comment type="caution">
    <text evidence="2">The sequence shown here is derived from an EMBL/GenBank/DDBJ whole genome shotgun (WGS) entry which is preliminary data.</text>
</comment>
<gene>
    <name evidence="2" type="ORF">US28_C0017G0015</name>
</gene>
<evidence type="ECO:0000313" key="3">
    <source>
        <dbReference type="Proteomes" id="UP000034448"/>
    </source>
</evidence>
<dbReference type="PANTHER" id="PTHR38659:SF1">
    <property type="entry name" value="METAL DEPENDENT PHOSPHOHYDROLASE"/>
    <property type="match status" value="1"/>
</dbReference>
<organism evidence="2 3">
    <name type="scientific">Candidatus Daviesbacteria bacterium GW2011_GWA1_36_8</name>
    <dbReference type="NCBI Taxonomy" id="1618417"/>
    <lineage>
        <taxon>Bacteria</taxon>
        <taxon>Candidatus Daviesiibacteriota</taxon>
    </lineage>
</organism>
<dbReference type="Proteomes" id="UP000034448">
    <property type="component" value="Unassembled WGS sequence"/>
</dbReference>
<dbReference type="PANTHER" id="PTHR38659">
    <property type="entry name" value="METAL-DEPENDENT PHOSPHOHYDROLASE"/>
    <property type="match status" value="1"/>
</dbReference>
<evidence type="ECO:0000313" key="2">
    <source>
        <dbReference type="EMBL" id="KKQ15405.1"/>
    </source>
</evidence>
<dbReference type="Gene3D" id="1.10.3210.10">
    <property type="entry name" value="Hypothetical protein af1432"/>
    <property type="match status" value="1"/>
</dbReference>
<dbReference type="SUPFAM" id="SSF109604">
    <property type="entry name" value="HD-domain/PDEase-like"/>
    <property type="match status" value="1"/>
</dbReference>
<name>A0A0G0FNN8_9BACT</name>
<proteinExistence type="predicted"/>
<dbReference type="EMBL" id="LBSJ01000017">
    <property type="protein sequence ID" value="KKQ15405.1"/>
    <property type="molecule type" value="Genomic_DNA"/>
</dbReference>
<dbReference type="InterPro" id="IPR003607">
    <property type="entry name" value="HD/PDEase_dom"/>
</dbReference>
<reference evidence="2 3" key="1">
    <citation type="journal article" date="2015" name="Nature">
        <title>rRNA introns, odd ribosomes, and small enigmatic genomes across a large radiation of phyla.</title>
        <authorList>
            <person name="Brown C.T."/>
            <person name="Hug L.A."/>
            <person name="Thomas B.C."/>
            <person name="Sharon I."/>
            <person name="Castelle C.J."/>
            <person name="Singh A."/>
            <person name="Wilkins M.J."/>
            <person name="Williams K.H."/>
            <person name="Banfield J.F."/>
        </authorList>
    </citation>
    <scope>NUCLEOTIDE SEQUENCE [LARGE SCALE GENOMIC DNA]</scope>
</reference>
<dbReference type="SMART" id="SM00471">
    <property type="entry name" value="HDc"/>
    <property type="match status" value="1"/>
</dbReference>
<dbReference type="InterPro" id="IPR006674">
    <property type="entry name" value="HD_domain"/>
</dbReference>
<accession>A0A0G0FNN8</accession>